<proteinExistence type="predicted"/>
<keyword evidence="2" id="KW-0732">Signal</keyword>
<evidence type="ECO:0000313" key="4">
    <source>
        <dbReference type="Proteomes" id="UP000664073"/>
    </source>
</evidence>
<accession>A0A939KM95</accession>
<dbReference type="EMBL" id="JAFVMH010000001">
    <property type="protein sequence ID" value="MBO1324310.1"/>
    <property type="molecule type" value="Genomic_DNA"/>
</dbReference>
<dbReference type="AlphaFoldDB" id="A0A939KM95"/>
<feature type="region of interest" description="Disordered" evidence="1">
    <location>
        <begin position="13"/>
        <end position="102"/>
    </location>
</feature>
<protein>
    <submittedName>
        <fullName evidence="3">Uncharacterized protein</fullName>
    </submittedName>
</protein>
<name>A0A939KM95_9PROT</name>
<reference evidence="3" key="1">
    <citation type="submission" date="2021-03" db="EMBL/GenBank/DDBJ databases">
        <title>The complete genome sequence of Acetobacter sp. TBRC 12339.</title>
        <authorList>
            <person name="Charoenyingcharoen P."/>
            <person name="Yukphan P."/>
        </authorList>
    </citation>
    <scope>NUCLEOTIDE SEQUENCE</scope>
    <source>
        <strain evidence="3">TBRC 12339</strain>
    </source>
</reference>
<comment type="caution">
    <text evidence="3">The sequence shown here is derived from an EMBL/GenBank/DDBJ whole genome shotgun (WGS) entry which is preliminary data.</text>
</comment>
<organism evidence="3 4">
    <name type="scientific">Acetobacter garciniae</name>
    <dbReference type="NCBI Taxonomy" id="2817435"/>
    <lineage>
        <taxon>Bacteria</taxon>
        <taxon>Pseudomonadati</taxon>
        <taxon>Pseudomonadota</taxon>
        <taxon>Alphaproteobacteria</taxon>
        <taxon>Acetobacterales</taxon>
        <taxon>Acetobacteraceae</taxon>
        <taxon>Acetobacter</taxon>
    </lineage>
</organism>
<feature type="chain" id="PRO_5036747009" evidence="2">
    <location>
        <begin position="22"/>
        <end position="102"/>
    </location>
</feature>
<evidence type="ECO:0000256" key="2">
    <source>
        <dbReference type="SAM" id="SignalP"/>
    </source>
</evidence>
<feature type="signal peptide" evidence="2">
    <location>
        <begin position="1"/>
        <end position="21"/>
    </location>
</feature>
<dbReference type="Proteomes" id="UP000664073">
    <property type="component" value="Unassembled WGS sequence"/>
</dbReference>
<gene>
    <name evidence="3" type="ORF">J2D77_03930</name>
</gene>
<keyword evidence="4" id="KW-1185">Reference proteome</keyword>
<feature type="compositionally biased region" description="Basic and acidic residues" evidence="1">
    <location>
        <begin position="20"/>
        <end position="102"/>
    </location>
</feature>
<evidence type="ECO:0000256" key="1">
    <source>
        <dbReference type="SAM" id="MobiDB-lite"/>
    </source>
</evidence>
<evidence type="ECO:0000313" key="3">
    <source>
        <dbReference type="EMBL" id="MBO1324310.1"/>
    </source>
</evidence>
<sequence length="102" mass="11335">MKKAFILTAALGLALPVFAHAEEDRQSESGNYREHGHRDGDRHNDRDQANNESSDRGSRSYGNREDGNSSREHSRGENGGHERHGHRSGGEHGQRDSDSQSN</sequence>
<dbReference type="RefSeq" id="WP_207844940.1">
    <property type="nucleotide sequence ID" value="NZ_JAFVMH010000001.1"/>
</dbReference>